<keyword evidence="13" id="KW-1185">Reference proteome</keyword>
<dbReference type="InterPro" id="IPR023232">
    <property type="entry name" value="Glyco_hydro_2_AS"/>
</dbReference>
<evidence type="ECO:0000256" key="5">
    <source>
        <dbReference type="ARBA" id="ARBA00022801"/>
    </source>
</evidence>
<dbReference type="SUPFAM" id="SSF51445">
    <property type="entry name" value="(Trans)glycosidases"/>
    <property type="match status" value="1"/>
</dbReference>
<dbReference type="GO" id="GO:0019391">
    <property type="term" value="P:glucuronoside catabolic process"/>
    <property type="evidence" value="ECO:0007669"/>
    <property type="project" value="TreeGrafter"/>
</dbReference>
<reference evidence="12 13" key="1">
    <citation type="journal article" date="2018" name="Nat. Ecol. Evol.">
        <title>Genomic signatures of mitonuclear coevolution across populations of Tigriopus californicus.</title>
        <authorList>
            <person name="Barreto F.S."/>
            <person name="Watson E.T."/>
            <person name="Lima T.G."/>
            <person name="Willett C.S."/>
            <person name="Edmands S."/>
            <person name="Li W."/>
            <person name="Burton R.S."/>
        </authorList>
    </citation>
    <scope>NUCLEOTIDE SEQUENCE [LARGE SCALE GENOMIC DNA]</scope>
    <source>
        <strain evidence="12 13">San Diego</strain>
    </source>
</reference>
<comment type="function">
    <text evidence="1 7">Plays an important role in the degradation of dermatan and keratan sulfates.</text>
</comment>
<feature type="signal peptide" evidence="8">
    <location>
        <begin position="1"/>
        <end position="21"/>
    </location>
</feature>
<dbReference type="PANTHER" id="PTHR10066:SF67">
    <property type="entry name" value="BETA-GLUCURONIDASE"/>
    <property type="match status" value="1"/>
</dbReference>
<comment type="caution">
    <text evidence="12">The sequence shown here is derived from an EMBL/GenBank/DDBJ whole genome shotgun (WGS) entry which is preliminary data.</text>
</comment>
<dbReference type="InterPro" id="IPR008979">
    <property type="entry name" value="Galactose-bd-like_sf"/>
</dbReference>
<evidence type="ECO:0000259" key="9">
    <source>
        <dbReference type="Pfam" id="PF00703"/>
    </source>
</evidence>
<dbReference type="Pfam" id="PF02836">
    <property type="entry name" value="Glyco_hydro_2_C"/>
    <property type="match status" value="1"/>
</dbReference>
<dbReference type="GO" id="GO:0005975">
    <property type="term" value="P:carbohydrate metabolic process"/>
    <property type="evidence" value="ECO:0007669"/>
    <property type="project" value="InterPro"/>
</dbReference>
<keyword evidence="7" id="KW-0458">Lysosome</keyword>
<dbReference type="InterPro" id="IPR013783">
    <property type="entry name" value="Ig-like_fold"/>
</dbReference>
<dbReference type="Pfam" id="PF02837">
    <property type="entry name" value="Glyco_hydro_2_N"/>
    <property type="match status" value="1"/>
</dbReference>
<comment type="catalytic activity">
    <reaction evidence="7">
        <text>a beta-D-glucuronoside + H2O = D-glucuronate + an alcohol</text>
        <dbReference type="Rhea" id="RHEA:17633"/>
        <dbReference type="ChEBI" id="CHEBI:15377"/>
        <dbReference type="ChEBI" id="CHEBI:30879"/>
        <dbReference type="ChEBI" id="CHEBI:58720"/>
        <dbReference type="ChEBI" id="CHEBI:83411"/>
        <dbReference type="EC" id="3.2.1.31"/>
    </reaction>
</comment>
<keyword evidence="6 7" id="KW-0326">Glycosidase</keyword>
<feature type="domain" description="Glycoside hydrolase family 2 catalytic" evidence="10">
    <location>
        <begin position="324"/>
        <end position="618"/>
    </location>
</feature>
<dbReference type="GO" id="GO:0030246">
    <property type="term" value="F:carbohydrate binding"/>
    <property type="evidence" value="ECO:0007669"/>
    <property type="project" value="TreeGrafter"/>
</dbReference>
<dbReference type="InterPro" id="IPR006101">
    <property type="entry name" value="Glyco_hydro_2"/>
</dbReference>
<dbReference type="PROSITE" id="PS00608">
    <property type="entry name" value="GLYCOSYL_HYDROL_F2_2"/>
    <property type="match status" value="1"/>
</dbReference>
<dbReference type="AlphaFoldDB" id="A0A553PR46"/>
<comment type="activity regulation">
    <text evidence="7">Inhibited by L-aspartic acid.</text>
</comment>
<dbReference type="GO" id="GO:0004566">
    <property type="term" value="F:beta-glucuronidase activity"/>
    <property type="evidence" value="ECO:0007669"/>
    <property type="project" value="UniProtKB-EC"/>
</dbReference>
<dbReference type="InterPro" id="IPR006102">
    <property type="entry name" value="Ig-like_GH2"/>
</dbReference>
<dbReference type="InterPro" id="IPR006103">
    <property type="entry name" value="Glyco_hydro_2_cat"/>
</dbReference>
<dbReference type="FunFam" id="2.60.120.260:FF:000027">
    <property type="entry name" value="Beta-glucuronidase"/>
    <property type="match status" value="1"/>
</dbReference>
<sequence>MLLLTALLNWMSIYCVGLCQASNLYPKDSSVRQTKSLDGIWNFLSQSSLDPEEGFRNKWFESPLLQSSEGERVMDMPVPSSFNDITTLESLRDFVGWVWYDREFYIPSHWNDARVFLHFGSAHYTSKVWINGHWSRNHSGGHLPFESDITQLLHRGRSNRVTVALNNTLGAETIPQGKWKWFHDDPIYPAGYFEMQYSFDFFNYGGIHRPVTLYTVPKSIHIQDIKVVTTFVAKDFLRANITYEVILSSEGSCSVDLLDKHGNQVACSTNCSGILSVVQPHLWWPYLMSEEYGYLYTLKVSARDSQTRDEYLQSTGIRFLSWDNTTFKINHTPFYFRGFGRHEDSNFRGKGLDLPLATKDYNLIRWTGANSYRTSHYPYAEELMDFADRNGIVIIDECPGVNLEGFKPVLLENHLRVMESLIARDKNHPSVVMWSLGNEPRSNVPEAKGYFQTVADHVRSLDTSRPTILVMSYPVEDEQGGYAVDILGLNRYYGWYSQTGQLKLIANGTMNEIRKWNKKFGKPLILTEYGGDTISGFHEVPSTIFTEEYQVELMKENFLAFDRLRDEGILIGEMIWNYADFMTKQDYVRAWGNRKGIFTRDRHPKMSAHVLRERYWNMTDGLIVRVNSPIRENT</sequence>
<evidence type="ECO:0000256" key="1">
    <source>
        <dbReference type="ARBA" id="ARBA00003025"/>
    </source>
</evidence>
<dbReference type="Gene3D" id="3.20.20.80">
    <property type="entry name" value="Glycosidases"/>
    <property type="match status" value="1"/>
</dbReference>
<dbReference type="OMA" id="IRLGHYQ"/>
<dbReference type="EC" id="3.2.1.31" evidence="3 7"/>
<evidence type="ECO:0000256" key="7">
    <source>
        <dbReference type="RuleBase" id="RU361154"/>
    </source>
</evidence>
<evidence type="ECO:0000259" key="11">
    <source>
        <dbReference type="Pfam" id="PF02837"/>
    </source>
</evidence>
<evidence type="ECO:0000313" key="12">
    <source>
        <dbReference type="EMBL" id="TRY80142.1"/>
    </source>
</evidence>
<feature type="chain" id="PRO_5021721437" description="Beta-glucuronidase" evidence="8">
    <location>
        <begin position="22"/>
        <end position="634"/>
    </location>
</feature>
<gene>
    <name evidence="12" type="ORF">TCAL_14807</name>
</gene>
<dbReference type="PROSITE" id="PS00719">
    <property type="entry name" value="GLYCOSYL_HYDROL_F2_1"/>
    <property type="match status" value="1"/>
</dbReference>
<dbReference type="InterPro" id="IPR023230">
    <property type="entry name" value="Glyco_hydro_2_CS"/>
</dbReference>
<evidence type="ECO:0000256" key="3">
    <source>
        <dbReference type="ARBA" id="ARBA00012761"/>
    </source>
</evidence>
<dbReference type="InterPro" id="IPR036156">
    <property type="entry name" value="Beta-gal/glucu_dom_sf"/>
</dbReference>
<dbReference type="EMBL" id="VCGU01000002">
    <property type="protein sequence ID" value="TRY80142.1"/>
    <property type="molecule type" value="Genomic_DNA"/>
</dbReference>
<feature type="domain" description="Glycosyl hydrolases family 2 sugar binding" evidence="11">
    <location>
        <begin position="35"/>
        <end position="217"/>
    </location>
</feature>
<dbReference type="GO" id="GO:0005615">
    <property type="term" value="C:extracellular space"/>
    <property type="evidence" value="ECO:0007669"/>
    <property type="project" value="TreeGrafter"/>
</dbReference>
<evidence type="ECO:0000313" key="13">
    <source>
        <dbReference type="Proteomes" id="UP000318571"/>
    </source>
</evidence>
<dbReference type="PRINTS" id="PR00132">
    <property type="entry name" value="GLHYDRLASE2"/>
</dbReference>
<proteinExistence type="inferred from homology"/>
<comment type="similarity">
    <text evidence="2 7">Belongs to the glycosyl hydrolase 2 family.</text>
</comment>
<accession>A0A553PR46</accession>
<dbReference type="PANTHER" id="PTHR10066">
    <property type="entry name" value="BETA-GLUCURONIDASE"/>
    <property type="match status" value="1"/>
</dbReference>
<dbReference type="STRING" id="6832.A0A553PR46"/>
<evidence type="ECO:0000256" key="2">
    <source>
        <dbReference type="ARBA" id="ARBA00007401"/>
    </source>
</evidence>
<dbReference type="OrthoDB" id="408532at2759"/>
<evidence type="ECO:0000256" key="4">
    <source>
        <dbReference type="ARBA" id="ARBA00016205"/>
    </source>
</evidence>
<dbReference type="SUPFAM" id="SSF49303">
    <property type="entry name" value="beta-Galactosidase/glucuronidase domain"/>
    <property type="match status" value="1"/>
</dbReference>
<feature type="domain" description="Glycoside hydrolase family 2 immunoglobulin-like beta-sandwich" evidence="9">
    <location>
        <begin position="220"/>
        <end position="318"/>
    </location>
</feature>
<keyword evidence="8" id="KW-0732">Signal</keyword>
<evidence type="ECO:0000256" key="8">
    <source>
        <dbReference type="SAM" id="SignalP"/>
    </source>
</evidence>
<name>A0A553PR46_TIGCA</name>
<dbReference type="Gene3D" id="2.60.120.260">
    <property type="entry name" value="Galactose-binding domain-like"/>
    <property type="match status" value="1"/>
</dbReference>
<dbReference type="InterPro" id="IPR006104">
    <property type="entry name" value="Glyco_hydro_2_N"/>
</dbReference>
<evidence type="ECO:0000256" key="6">
    <source>
        <dbReference type="ARBA" id="ARBA00023295"/>
    </source>
</evidence>
<dbReference type="Pfam" id="PF00703">
    <property type="entry name" value="Glyco_hydro_2"/>
    <property type="match status" value="1"/>
</dbReference>
<evidence type="ECO:0000259" key="10">
    <source>
        <dbReference type="Pfam" id="PF02836"/>
    </source>
</evidence>
<dbReference type="SUPFAM" id="SSF49785">
    <property type="entry name" value="Galactose-binding domain-like"/>
    <property type="match status" value="1"/>
</dbReference>
<dbReference type="FunFam" id="3.20.20.80:FF:000029">
    <property type="entry name" value="Beta-glucuronidase"/>
    <property type="match status" value="1"/>
</dbReference>
<comment type="subunit">
    <text evidence="7">Homotetramer.</text>
</comment>
<organism evidence="12 13">
    <name type="scientific">Tigriopus californicus</name>
    <name type="common">Marine copepod</name>
    <dbReference type="NCBI Taxonomy" id="6832"/>
    <lineage>
        <taxon>Eukaryota</taxon>
        <taxon>Metazoa</taxon>
        <taxon>Ecdysozoa</taxon>
        <taxon>Arthropoda</taxon>
        <taxon>Crustacea</taxon>
        <taxon>Multicrustacea</taxon>
        <taxon>Hexanauplia</taxon>
        <taxon>Copepoda</taxon>
        <taxon>Harpacticoida</taxon>
        <taxon>Harpacticidae</taxon>
        <taxon>Tigriopus</taxon>
    </lineage>
</organism>
<dbReference type="Gene3D" id="2.60.40.10">
    <property type="entry name" value="Immunoglobulins"/>
    <property type="match status" value="1"/>
</dbReference>
<protein>
    <recommendedName>
        <fullName evidence="4 7">Beta-glucuronidase</fullName>
        <ecNumber evidence="3 7">3.2.1.31</ecNumber>
    </recommendedName>
</protein>
<dbReference type="Proteomes" id="UP000318571">
    <property type="component" value="Chromosome 6"/>
</dbReference>
<dbReference type="InterPro" id="IPR017853">
    <property type="entry name" value="GH"/>
</dbReference>
<keyword evidence="5 7" id="KW-0378">Hydrolase</keyword>